<organism evidence="1 2">
    <name type="scientific">Tenacibaculum jejuense</name>
    <dbReference type="NCBI Taxonomy" id="584609"/>
    <lineage>
        <taxon>Bacteria</taxon>
        <taxon>Pseudomonadati</taxon>
        <taxon>Bacteroidota</taxon>
        <taxon>Flavobacteriia</taxon>
        <taxon>Flavobacteriales</taxon>
        <taxon>Flavobacteriaceae</taxon>
        <taxon>Tenacibaculum</taxon>
    </lineage>
</organism>
<gene>
    <name evidence="1" type="ORF">TJEJU_2634</name>
</gene>
<accession>A0A238UB74</accession>
<name>A0A238UB74_9FLAO</name>
<evidence type="ECO:0000313" key="2">
    <source>
        <dbReference type="Proteomes" id="UP000215214"/>
    </source>
</evidence>
<proteinExistence type="predicted"/>
<reference evidence="1 2" key="1">
    <citation type="submission" date="2017-07" db="EMBL/GenBank/DDBJ databases">
        <authorList>
            <person name="Sun Z.S."/>
            <person name="Albrecht U."/>
            <person name="Echele G."/>
            <person name="Lee C.C."/>
        </authorList>
    </citation>
    <scope>NUCLEOTIDE SEQUENCE [LARGE SCALE GENOMIC DNA]</scope>
    <source>
        <strain evidence="2">type strain: KCTC 22618</strain>
    </source>
</reference>
<dbReference type="AlphaFoldDB" id="A0A238UB74"/>
<protein>
    <submittedName>
        <fullName evidence="1">Uncharacterized protein</fullName>
    </submittedName>
</protein>
<evidence type="ECO:0000313" key="1">
    <source>
        <dbReference type="EMBL" id="SNR16315.1"/>
    </source>
</evidence>
<keyword evidence="2" id="KW-1185">Reference proteome</keyword>
<sequence>MYVKSFYSSVTNIRNKTNMLKTVKTSAFLKSAGDPHQKCGSPVPV</sequence>
<dbReference type="Proteomes" id="UP000215214">
    <property type="component" value="Chromosome TJEJU"/>
</dbReference>
<dbReference type="KEGG" id="tje:TJEJU_2634"/>
<dbReference type="EMBL" id="LT899436">
    <property type="protein sequence ID" value="SNR16315.1"/>
    <property type="molecule type" value="Genomic_DNA"/>
</dbReference>